<evidence type="ECO:0000256" key="6">
    <source>
        <dbReference type="ARBA" id="ARBA00022729"/>
    </source>
</evidence>
<dbReference type="SUPFAM" id="SSF52172">
    <property type="entry name" value="CheY-like"/>
    <property type="match status" value="1"/>
</dbReference>
<dbReference type="InterPro" id="IPR000014">
    <property type="entry name" value="PAS"/>
</dbReference>
<dbReference type="Gene3D" id="3.30.450.20">
    <property type="entry name" value="PAS domain"/>
    <property type="match status" value="2"/>
</dbReference>
<sequence>MMPGRKTWLRFALPLLALTLLIMLVGAFGYRYLSQQVRDETHRTLAVIAEQKRQQIEDSLAERRLDAELYFSGHSQLELLFEQWLRRDRRDAVLREQIKARMAELARVRAWEGLAILEPGGAMMLSVGDVRHGELSERVRDIARQPRIELVDLQRQADGAAHYGLLAPLGRPGRPPLAVVYVNWRADRDLYPLVESWPVPTRTAETYLVRREGEQVLFLTPLRHRRDAALTLSQSLGTPDLPAARAVKGERGIIAGGRDYRRQPVLAYSAAVAGSSWLMIAEIDEVEAYAGVRTMSWVVALVMGLGLLLVYSAGYQAWRRDRQAQQLALLQAQRAAEARFRVMFEQAALGAVLVDARDGRIVESNARFAEMVGRSPAALEGQDPLQFTHPDDVAQSRAGMARLLAGEVSSLKLVKRYRRPDGATVWASLSGAPVQEGLQRPALCLVLVEDITERREIEERLRISQERHRLIAQNAIDVIVTLDIDGRYTYVSPSVEKLCGYRVDEVMRQSLDQLLTPASSQTVQAYFQSLRERQAVQLPLEGFRAEIELRHRSGTSLWVEIMFSPLLSADGRFVEVLAVARDISERKRYEHELQQAYDEAEAANAAKSEFLAHMSHEIRTPMNAVLGLAQVLEREPLSGRQREMVERIRSAGQSLLAILNDVLDLSKIEAGQLRLEPRPFELAALLANVDSLMGQVARSKGLSLQLQAPQPDPGPLLGDGLRLEQILLNLLGNAVKFTEQGRVELRVRVTEQEQGSLWLRFEVSDSGIGIAPEALERLFSPFTQADAGIGRRFGGTGLGLSICKRLVELMGGEIGAESQPGQGSQFWFELPFERTALACEPAARRAPPGPSAPRLLGAHVLVVDDSAMNRDLVERALQLEGASATLAADGQQALQRLRSGPDAFDAVLMDIQMPVLDGLSATRLIRSELGLRELPVIAFTAGVREEQQAAARAAGANEVLPKPMDLEQMVTLLSQWVRPRPSVPGSEVRPVPPPAPGGPAALPAPGACAPAAVPANAKPGAAKPAGATGFPAIAGLDTERAAQRLGGDREIFLDLLAMFVAEHRDAVRQVRGELARGEREAAARRMHTLRGSAGFLCASGLMQSAAALEEAIDRGQEELEPALLALERSIAGLVEASAPWR</sequence>
<dbReference type="CDD" id="cd00082">
    <property type="entry name" value="HisKA"/>
    <property type="match status" value="1"/>
</dbReference>
<feature type="domain" description="PAC" evidence="22">
    <location>
        <begin position="543"/>
        <end position="595"/>
    </location>
</feature>
<dbReference type="PROSITE" id="PS50109">
    <property type="entry name" value="HIS_KIN"/>
    <property type="match status" value="1"/>
</dbReference>
<accession>A0A2S9K0N7</accession>
<dbReference type="GO" id="GO:0006355">
    <property type="term" value="P:regulation of DNA-templated transcription"/>
    <property type="evidence" value="ECO:0007669"/>
    <property type="project" value="InterPro"/>
</dbReference>
<evidence type="ECO:0000259" key="20">
    <source>
        <dbReference type="PROSITE" id="PS50110"/>
    </source>
</evidence>
<dbReference type="SUPFAM" id="SSF47226">
    <property type="entry name" value="Histidine-containing phosphotransfer domain, HPT domain"/>
    <property type="match status" value="1"/>
</dbReference>
<evidence type="ECO:0000256" key="18">
    <source>
        <dbReference type="SAM" id="Phobius"/>
    </source>
</evidence>
<dbReference type="SMART" id="SM00387">
    <property type="entry name" value="HATPase_c"/>
    <property type="match status" value="1"/>
</dbReference>
<dbReference type="SMART" id="SM00091">
    <property type="entry name" value="PAS"/>
    <property type="match status" value="2"/>
</dbReference>
<dbReference type="Pfam" id="PF00512">
    <property type="entry name" value="HisKA"/>
    <property type="match status" value="1"/>
</dbReference>
<dbReference type="SUPFAM" id="SSF47384">
    <property type="entry name" value="Homodimeric domain of signal transducing histidine kinase"/>
    <property type="match status" value="1"/>
</dbReference>
<keyword evidence="9" id="KW-0067">ATP-binding</keyword>
<dbReference type="InterPro" id="IPR001789">
    <property type="entry name" value="Sig_transdc_resp-reg_receiver"/>
</dbReference>
<dbReference type="OrthoDB" id="5290456at2"/>
<comment type="catalytic activity">
    <reaction evidence="1">
        <text>ATP + protein L-histidine = ADP + protein N-phospho-L-histidine.</text>
        <dbReference type="EC" id="2.7.13.3"/>
    </reaction>
</comment>
<dbReference type="FunFam" id="3.30.565.10:FF:000010">
    <property type="entry name" value="Sensor histidine kinase RcsC"/>
    <property type="match status" value="1"/>
</dbReference>
<dbReference type="CDD" id="cd00130">
    <property type="entry name" value="PAS"/>
    <property type="match status" value="2"/>
</dbReference>
<feature type="domain" description="PAS" evidence="21">
    <location>
        <begin position="464"/>
        <end position="534"/>
    </location>
</feature>
<evidence type="ECO:0000256" key="3">
    <source>
        <dbReference type="ARBA" id="ARBA00012438"/>
    </source>
</evidence>
<evidence type="ECO:0000313" key="25">
    <source>
        <dbReference type="Proteomes" id="UP000238589"/>
    </source>
</evidence>
<protein>
    <recommendedName>
        <fullName evidence="15">Virulence sensor protein BvgS</fullName>
        <ecNumber evidence="3">2.7.13.3</ecNumber>
    </recommendedName>
</protein>
<evidence type="ECO:0000256" key="12">
    <source>
        <dbReference type="ARBA" id="ARBA00023136"/>
    </source>
</evidence>
<dbReference type="SUPFAM" id="SSF55874">
    <property type="entry name" value="ATPase domain of HSP90 chaperone/DNA topoisomerase II/histidine kinase"/>
    <property type="match status" value="1"/>
</dbReference>
<dbReference type="InterPro" id="IPR013767">
    <property type="entry name" value="PAS_fold"/>
</dbReference>
<dbReference type="PANTHER" id="PTHR45339:SF5">
    <property type="entry name" value="HISTIDINE KINASE"/>
    <property type="match status" value="1"/>
</dbReference>
<feature type="transmembrane region" description="Helical" evidence="18">
    <location>
        <begin position="295"/>
        <end position="318"/>
    </location>
</feature>
<evidence type="ECO:0000256" key="17">
    <source>
        <dbReference type="PROSITE-ProRule" id="PRU00169"/>
    </source>
</evidence>
<keyword evidence="5" id="KW-0808">Transferase</keyword>
<dbReference type="EMBL" id="PVLQ01000105">
    <property type="protein sequence ID" value="PRD64020.1"/>
    <property type="molecule type" value="Genomic_DNA"/>
</dbReference>
<organism evidence="24 25">
    <name type="scientific">Malikia granosa</name>
    <dbReference type="NCBI Taxonomy" id="263067"/>
    <lineage>
        <taxon>Bacteria</taxon>
        <taxon>Pseudomonadati</taxon>
        <taxon>Pseudomonadota</taxon>
        <taxon>Betaproteobacteria</taxon>
        <taxon>Burkholderiales</taxon>
        <taxon>Comamonadaceae</taxon>
        <taxon>Malikia</taxon>
    </lineage>
</organism>
<evidence type="ECO:0000256" key="5">
    <source>
        <dbReference type="ARBA" id="ARBA00022679"/>
    </source>
</evidence>
<gene>
    <name evidence="24" type="ORF">C6P64_16625</name>
</gene>
<dbReference type="SMART" id="SM00388">
    <property type="entry name" value="HisKA"/>
    <property type="match status" value="1"/>
</dbReference>
<reference evidence="24 25" key="1">
    <citation type="submission" date="2018-03" db="EMBL/GenBank/DDBJ databases">
        <title>Comparative genomics illustrates the genes involved in a hyperalkaliphilic mechanisms of Serpentinomonas isolated from highly-alkaline calcium-rich serpentinized springs.</title>
        <authorList>
            <person name="Suzuki S."/>
            <person name="Ishii S."/>
            <person name="Walworth N."/>
            <person name="Bird L."/>
            <person name="Kuenen J.G."/>
            <person name="Nealson K.H."/>
        </authorList>
    </citation>
    <scope>NUCLEOTIDE SEQUENCE [LARGE SCALE GENOMIC DNA]</scope>
    <source>
        <strain evidence="24 25">P1</strain>
    </source>
</reference>
<keyword evidence="12 18" id="KW-0472">Membrane</keyword>
<evidence type="ECO:0000256" key="10">
    <source>
        <dbReference type="ARBA" id="ARBA00023012"/>
    </source>
</evidence>
<dbReference type="PANTHER" id="PTHR45339">
    <property type="entry name" value="HYBRID SIGNAL TRANSDUCTION HISTIDINE KINASE J"/>
    <property type="match status" value="1"/>
</dbReference>
<dbReference type="InterPro" id="IPR004358">
    <property type="entry name" value="Sig_transdc_His_kin-like_C"/>
</dbReference>
<dbReference type="FunFam" id="1.10.287.130:FF:000038">
    <property type="entry name" value="Sensory transduction histidine kinase"/>
    <property type="match status" value="1"/>
</dbReference>
<evidence type="ECO:0000256" key="11">
    <source>
        <dbReference type="ARBA" id="ARBA00023026"/>
    </source>
</evidence>
<dbReference type="PRINTS" id="PR00344">
    <property type="entry name" value="BCTRLSENSOR"/>
</dbReference>
<dbReference type="Gene3D" id="1.10.287.130">
    <property type="match status" value="1"/>
</dbReference>
<dbReference type="Gene3D" id="3.30.565.10">
    <property type="entry name" value="Histidine kinase-like ATPase, C-terminal domain"/>
    <property type="match status" value="1"/>
</dbReference>
<dbReference type="SUPFAM" id="SSF55785">
    <property type="entry name" value="PYP-like sensor domain (PAS domain)"/>
    <property type="match status" value="2"/>
</dbReference>
<keyword evidence="18" id="KW-0812">Transmembrane</keyword>
<dbReference type="Pfam" id="PF01627">
    <property type="entry name" value="Hpt"/>
    <property type="match status" value="1"/>
</dbReference>
<evidence type="ECO:0000313" key="24">
    <source>
        <dbReference type="EMBL" id="PRD64020.1"/>
    </source>
</evidence>
<comment type="function">
    <text evidence="14">Member of the two-component regulatory system BvgS/BvgA. Phosphorylates BvgA via a four-step phosphorelay in response to environmental signals.</text>
</comment>
<comment type="subcellular location">
    <subcellularLocation>
        <location evidence="2">Membrane</location>
    </subcellularLocation>
</comment>
<dbReference type="Proteomes" id="UP000238589">
    <property type="component" value="Unassembled WGS sequence"/>
</dbReference>
<feature type="domain" description="HPt" evidence="23">
    <location>
        <begin position="1048"/>
        <end position="1140"/>
    </location>
</feature>
<dbReference type="Gene3D" id="3.40.50.2300">
    <property type="match status" value="1"/>
</dbReference>
<dbReference type="NCBIfam" id="TIGR00229">
    <property type="entry name" value="sensory_box"/>
    <property type="match status" value="2"/>
</dbReference>
<feature type="domain" description="Histidine kinase" evidence="19">
    <location>
        <begin position="613"/>
        <end position="834"/>
    </location>
</feature>
<evidence type="ECO:0000259" key="22">
    <source>
        <dbReference type="PROSITE" id="PS50113"/>
    </source>
</evidence>
<keyword evidence="25" id="KW-1185">Reference proteome</keyword>
<keyword evidence="10" id="KW-0902">Two-component regulatory system</keyword>
<dbReference type="GO" id="GO:0005886">
    <property type="term" value="C:plasma membrane"/>
    <property type="evidence" value="ECO:0007669"/>
    <property type="project" value="UniProtKB-SubCell"/>
</dbReference>
<dbReference type="InterPro" id="IPR036890">
    <property type="entry name" value="HATPase_C_sf"/>
</dbReference>
<evidence type="ECO:0000256" key="2">
    <source>
        <dbReference type="ARBA" id="ARBA00004370"/>
    </source>
</evidence>
<dbReference type="InterPro" id="IPR036641">
    <property type="entry name" value="HPT_dom_sf"/>
</dbReference>
<evidence type="ECO:0000256" key="14">
    <source>
        <dbReference type="ARBA" id="ARBA00058004"/>
    </source>
</evidence>
<dbReference type="SMART" id="SM00448">
    <property type="entry name" value="REC"/>
    <property type="match status" value="1"/>
</dbReference>
<keyword evidence="6" id="KW-0732">Signal</keyword>
<feature type="domain" description="PAC" evidence="22">
    <location>
        <begin position="407"/>
        <end position="463"/>
    </location>
</feature>
<dbReference type="AlphaFoldDB" id="A0A2S9K0N7"/>
<evidence type="ECO:0000259" key="21">
    <source>
        <dbReference type="PROSITE" id="PS50112"/>
    </source>
</evidence>
<dbReference type="PROSITE" id="PS50110">
    <property type="entry name" value="RESPONSE_REGULATORY"/>
    <property type="match status" value="1"/>
</dbReference>
<dbReference type="Pfam" id="PF02518">
    <property type="entry name" value="HATPase_c"/>
    <property type="match status" value="1"/>
</dbReference>
<evidence type="ECO:0000256" key="13">
    <source>
        <dbReference type="ARBA" id="ARBA00023306"/>
    </source>
</evidence>
<dbReference type="InterPro" id="IPR003594">
    <property type="entry name" value="HATPase_dom"/>
</dbReference>
<evidence type="ECO:0000256" key="8">
    <source>
        <dbReference type="ARBA" id="ARBA00022777"/>
    </source>
</evidence>
<name>A0A2S9K0N7_9BURK</name>
<evidence type="ECO:0000259" key="19">
    <source>
        <dbReference type="PROSITE" id="PS50109"/>
    </source>
</evidence>
<evidence type="ECO:0000256" key="7">
    <source>
        <dbReference type="ARBA" id="ARBA00022741"/>
    </source>
</evidence>
<dbReference type="InterPro" id="IPR008207">
    <property type="entry name" value="Sig_transdc_His_kin_Hpt_dom"/>
</dbReference>
<dbReference type="Gene3D" id="1.20.120.160">
    <property type="entry name" value="HPT domain"/>
    <property type="match status" value="1"/>
</dbReference>
<dbReference type="CDD" id="cd16922">
    <property type="entry name" value="HATPase_EvgS-ArcB-TorS-like"/>
    <property type="match status" value="1"/>
</dbReference>
<evidence type="ECO:0000256" key="16">
    <source>
        <dbReference type="PROSITE-ProRule" id="PRU00110"/>
    </source>
</evidence>
<dbReference type="InterPro" id="IPR011006">
    <property type="entry name" value="CheY-like_superfamily"/>
</dbReference>
<dbReference type="CDD" id="cd17546">
    <property type="entry name" value="REC_hyHK_CKI1_RcsC-like"/>
    <property type="match status" value="1"/>
</dbReference>
<feature type="modified residue" description="4-aspartylphosphate" evidence="17">
    <location>
        <position position="910"/>
    </location>
</feature>
<evidence type="ECO:0000256" key="4">
    <source>
        <dbReference type="ARBA" id="ARBA00022553"/>
    </source>
</evidence>
<comment type="caution">
    <text evidence="24">The sequence shown here is derived from an EMBL/GenBank/DDBJ whole genome shotgun (WGS) entry which is preliminary data.</text>
</comment>
<dbReference type="SMART" id="SM00086">
    <property type="entry name" value="PAC"/>
    <property type="match status" value="2"/>
</dbReference>
<dbReference type="Pfam" id="PF00989">
    <property type="entry name" value="PAS"/>
    <property type="match status" value="1"/>
</dbReference>
<dbReference type="InterPro" id="IPR001610">
    <property type="entry name" value="PAC"/>
</dbReference>
<dbReference type="InterPro" id="IPR035965">
    <property type="entry name" value="PAS-like_dom_sf"/>
</dbReference>
<evidence type="ECO:0000256" key="1">
    <source>
        <dbReference type="ARBA" id="ARBA00000085"/>
    </source>
</evidence>
<dbReference type="GO" id="GO:0005524">
    <property type="term" value="F:ATP binding"/>
    <property type="evidence" value="ECO:0007669"/>
    <property type="project" value="UniProtKB-KW"/>
</dbReference>
<evidence type="ECO:0000259" key="23">
    <source>
        <dbReference type="PROSITE" id="PS50894"/>
    </source>
</evidence>
<feature type="modified residue" description="Phosphohistidine" evidence="16">
    <location>
        <position position="1087"/>
    </location>
</feature>
<feature type="domain" description="PAS" evidence="21">
    <location>
        <begin position="336"/>
        <end position="407"/>
    </location>
</feature>
<evidence type="ECO:0000256" key="9">
    <source>
        <dbReference type="ARBA" id="ARBA00022840"/>
    </source>
</evidence>
<keyword evidence="4 17" id="KW-0597">Phosphoprotein</keyword>
<dbReference type="Pfam" id="PF00072">
    <property type="entry name" value="Response_reg"/>
    <property type="match status" value="1"/>
</dbReference>
<evidence type="ECO:0000256" key="15">
    <source>
        <dbReference type="ARBA" id="ARBA00070152"/>
    </source>
</evidence>
<dbReference type="InterPro" id="IPR005467">
    <property type="entry name" value="His_kinase_dom"/>
</dbReference>
<dbReference type="InterPro" id="IPR013656">
    <property type="entry name" value="PAS_4"/>
</dbReference>
<dbReference type="GO" id="GO:0000155">
    <property type="term" value="F:phosphorelay sensor kinase activity"/>
    <property type="evidence" value="ECO:0007669"/>
    <property type="project" value="InterPro"/>
</dbReference>
<dbReference type="PROSITE" id="PS50894">
    <property type="entry name" value="HPT"/>
    <property type="match status" value="1"/>
</dbReference>
<keyword evidence="11" id="KW-0843">Virulence</keyword>
<dbReference type="InterPro" id="IPR000700">
    <property type="entry name" value="PAS-assoc_C"/>
</dbReference>
<keyword evidence="18" id="KW-1133">Transmembrane helix</keyword>
<dbReference type="EC" id="2.7.13.3" evidence="3"/>
<dbReference type="InterPro" id="IPR036097">
    <property type="entry name" value="HisK_dim/P_sf"/>
</dbReference>
<keyword evidence="7" id="KW-0547">Nucleotide-binding</keyword>
<dbReference type="Pfam" id="PF08448">
    <property type="entry name" value="PAS_4"/>
    <property type="match status" value="1"/>
</dbReference>
<feature type="domain" description="Response regulatory" evidence="20">
    <location>
        <begin position="859"/>
        <end position="977"/>
    </location>
</feature>
<keyword evidence="8 24" id="KW-0418">Kinase</keyword>
<dbReference type="PROSITE" id="PS50113">
    <property type="entry name" value="PAC"/>
    <property type="match status" value="2"/>
</dbReference>
<proteinExistence type="predicted"/>
<dbReference type="PROSITE" id="PS50112">
    <property type="entry name" value="PAS"/>
    <property type="match status" value="2"/>
</dbReference>
<dbReference type="InterPro" id="IPR003661">
    <property type="entry name" value="HisK_dim/P_dom"/>
</dbReference>
<keyword evidence="13" id="KW-0131">Cell cycle</keyword>